<evidence type="ECO:0000259" key="1">
    <source>
        <dbReference type="PROSITE" id="PS50851"/>
    </source>
</evidence>
<dbReference type="Gene3D" id="2.40.50.180">
    <property type="entry name" value="CheA-289, Domain 4"/>
    <property type="match status" value="1"/>
</dbReference>
<gene>
    <name evidence="2" type="ORF">R5W23_005074</name>
</gene>
<dbReference type="PANTHER" id="PTHR22617">
    <property type="entry name" value="CHEMOTAXIS SENSOR HISTIDINE KINASE-RELATED"/>
    <property type="match status" value="1"/>
</dbReference>
<dbReference type="SMART" id="SM00260">
    <property type="entry name" value="CheW"/>
    <property type="match status" value="1"/>
</dbReference>
<comment type="caution">
    <text evidence="2">The sequence shown here is derived from an EMBL/GenBank/DDBJ whole genome shotgun (WGS) entry which is preliminary data.</text>
</comment>
<keyword evidence="3" id="KW-1185">Reference proteome</keyword>
<feature type="domain" description="CheW-like" evidence="1">
    <location>
        <begin position="4"/>
        <end position="144"/>
    </location>
</feature>
<dbReference type="PROSITE" id="PS50851">
    <property type="entry name" value="CHEW"/>
    <property type="match status" value="1"/>
</dbReference>
<dbReference type="SUPFAM" id="SSF50341">
    <property type="entry name" value="CheW-like"/>
    <property type="match status" value="1"/>
</dbReference>
<protein>
    <submittedName>
        <fullName evidence="2">Chemotaxis protein CheW</fullName>
    </submittedName>
</protein>
<dbReference type="InterPro" id="IPR036061">
    <property type="entry name" value="CheW-like_dom_sf"/>
</dbReference>
<dbReference type="PANTHER" id="PTHR22617:SF23">
    <property type="entry name" value="CHEMOTAXIS PROTEIN CHEW"/>
    <property type="match status" value="1"/>
</dbReference>
<dbReference type="RefSeq" id="WP_320689656.1">
    <property type="nucleotide sequence ID" value="NZ_JAXBLV010000240.1"/>
</dbReference>
<evidence type="ECO:0000313" key="3">
    <source>
        <dbReference type="Proteomes" id="UP001272242"/>
    </source>
</evidence>
<proteinExistence type="predicted"/>
<dbReference type="Gene3D" id="2.30.30.40">
    <property type="entry name" value="SH3 Domains"/>
    <property type="match status" value="1"/>
</dbReference>
<organism evidence="2 3">
    <name type="scientific">Gemmata algarum</name>
    <dbReference type="NCBI Taxonomy" id="2975278"/>
    <lineage>
        <taxon>Bacteria</taxon>
        <taxon>Pseudomonadati</taxon>
        <taxon>Planctomycetota</taxon>
        <taxon>Planctomycetia</taxon>
        <taxon>Gemmatales</taxon>
        <taxon>Gemmataceae</taxon>
        <taxon>Gemmata</taxon>
    </lineage>
</organism>
<sequence length="151" mass="16059">MSDEVQLCTFLLAGHLFGVDVNHVHEVLLHQPMAPVPLAHPVVRGLINLRGKVVTALDLRRRLELPERPAGLPPMNVVVGTADGPVSLLVDEIGDILTAPAGAFERPPGTLGGPAGELVHGVYKLDGRLLLVLDTTRAVTLPTHGPNEEPH</sequence>
<dbReference type="Proteomes" id="UP001272242">
    <property type="component" value="Unassembled WGS sequence"/>
</dbReference>
<evidence type="ECO:0000313" key="2">
    <source>
        <dbReference type="EMBL" id="MDY3563463.1"/>
    </source>
</evidence>
<dbReference type="InterPro" id="IPR002545">
    <property type="entry name" value="CheW-lke_dom"/>
</dbReference>
<dbReference type="Pfam" id="PF01584">
    <property type="entry name" value="CheW"/>
    <property type="match status" value="1"/>
</dbReference>
<dbReference type="InterPro" id="IPR039315">
    <property type="entry name" value="CheW"/>
</dbReference>
<dbReference type="EMBL" id="JAXBLV010000240">
    <property type="protein sequence ID" value="MDY3563463.1"/>
    <property type="molecule type" value="Genomic_DNA"/>
</dbReference>
<name>A0ABU5F790_9BACT</name>
<accession>A0ABU5F790</accession>
<reference evidence="3" key="1">
    <citation type="journal article" date="2023" name="Mar. Drugs">
        <title>Gemmata algarum, a Novel Planctomycete Isolated from an Algal Mat, Displays Antimicrobial Activity.</title>
        <authorList>
            <person name="Kumar G."/>
            <person name="Kallscheuer N."/>
            <person name="Kashif M."/>
            <person name="Ahamad S."/>
            <person name="Jagadeeshwari U."/>
            <person name="Pannikurungottu S."/>
            <person name="Haufschild T."/>
            <person name="Kabuu M."/>
            <person name="Sasikala C."/>
            <person name="Jogler C."/>
            <person name="Ramana C."/>
        </authorList>
    </citation>
    <scope>NUCLEOTIDE SEQUENCE [LARGE SCALE GENOMIC DNA]</scope>
    <source>
        <strain evidence="3">JC673</strain>
    </source>
</reference>